<keyword evidence="9 16" id="KW-0808">Transferase</keyword>
<dbReference type="SUPFAM" id="SSF53271">
    <property type="entry name" value="PRTase-like"/>
    <property type="match status" value="1"/>
</dbReference>
<dbReference type="InterPro" id="IPR005904">
    <property type="entry name" value="Hxn_phspho_trans"/>
</dbReference>
<evidence type="ECO:0000256" key="4">
    <source>
        <dbReference type="ARBA" id="ARBA00004669"/>
    </source>
</evidence>
<evidence type="ECO:0000256" key="14">
    <source>
        <dbReference type="ARBA" id="ARBA00048811"/>
    </source>
</evidence>
<comment type="function">
    <text evidence="2">Purine salvage pathway enzyme that catalyzes the transfer of the ribosyl-5-phosphate group from 5-phospho-alpha-D-ribose 1-diphosphate (PRPP) to the N9 position of the 6-oxopurines hypoxanthine and guanine to form the corresponding ribonucleotides IMP (inosine 5'-monophosphate) and GMP (guanosine 5'-monophosphate), with the release of PPi.</text>
</comment>
<dbReference type="CDD" id="cd06223">
    <property type="entry name" value="PRTases_typeI"/>
    <property type="match status" value="1"/>
</dbReference>
<organism evidence="18 19">
    <name type="scientific">Lihuaxuella thermophila</name>
    <dbReference type="NCBI Taxonomy" id="1173111"/>
    <lineage>
        <taxon>Bacteria</taxon>
        <taxon>Bacillati</taxon>
        <taxon>Bacillota</taxon>
        <taxon>Bacilli</taxon>
        <taxon>Bacillales</taxon>
        <taxon>Thermoactinomycetaceae</taxon>
        <taxon>Lihuaxuella</taxon>
    </lineage>
</organism>
<dbReference type="Pfam" id="PF00156">
    <property type="entry name" value="Pribosyltran"/>
    <property type="match status" value="1"/>
</dbReference>
<dbReference type="PANTHER" id="PTHR43340">
    <property type="entry name" value="HYPOXANTHINE-GUANINE PHOSPHORIBOSYLTRANSFERASE"/>
    <property type="match status" value="1"/>
</dbReference>
<dbReference type="Proteomes" id="UP000199695">
    <property type="component" value="Unassembled WGS sequence"/>
</dbReference>
<dbReference type="FunFam" id="3.40.50.2020:FF:000006">
    <property type="entry name" value="Hypoxanthine phosphoribosyltransferase"/>
    <property type="match status" value="1"/>
</dbReference>
<comment type="catalytic activity">
    <reaction evidence="14">
        <text>GMP + diphosphate = guanine + 5-phospho-alpha-D-ribose 1-diphosphate</text>
        <dbReference type="Rhea" id="RHEA:25424"/>
        <dbReference type="ChEBI" id="CHEBI:16235"/>
        <dbReference type="ChEBI" id="CHEBI:33019"/>
        <dbReference type="ChEBI" id="CHEBI:58017"/>
        <dbReference type="ChEBI" id="CHEBI:58115"/>
        <dbReference type="EC" id="2.4.2.8"/>
    </reaction>
    <physiologicalReaction direction="right-to-left" evidence="14">
        <dbReference type="Rhea" id="RHEA:25426"/>
    </physiologicalReaction>
</comment>
<dbReference type="GO" id="GO:0052657">
    <property type="term" value="F:guanine phosphoribosyltransferase activity"/>
    <property type="evidence" value="ECO:0007669"/>
    <property type="project" value="RHEA"/>
</dbReference>
<evidence type="ECO:0000256" key="16">
    <source>
        <dbReference type="RuleBase" id="RU364099"/>
    </source>
</evidence>
<dbReference type="GO" id="GO:0006178">
    <property type="term" value="P:guanine salvage"/>
    <property type="evidence" value="ECO:0007669"/>
    <property type="project" value="TreeGrafter"/>
</dbReference>
<dbReference type="STRING" id="1173111.SAMN05444955_11631"/>
<dbReference type="PANTHER" id="PTHR43340:SF1">
    <property type="entry name" value="HYPOXANTHINE PHOSPHORIBOSYLTRANSFERASE"/>
    <property type="match status" value="1"/>
</dbReference>
<protein>
    <recommendedName>
        <fullName evidence="16">Hypoxanthine phosphoribosyltransferase</fullName>
        <ecNumber evidence="16">2.4.2.8</ecNumber>
    </recommendedName>
</protein>
<keyword evidence="12 16" id="KW-0547">Nucleotide-binding</keyword>
<accession>A0A1H8I5A1</accession>
<dbReference type="GO" id="GO:0004422">
    <property type="term" value="F:hypoxanthine phosphoribosyltransferase activity"/>
    <property type="evidence" value="ECO:0007669"/>
    <property type="project" value="InterPro"/>
</dbReference>
<keyword evidence="13 16" id="KW-0460">Magnesium</keyword>
<reference evidence="18 19" key="1">
    <citation type="submission" date="2016-10" db="EMBL/GenBank/DDBJ databases">
        <authorList>
            <person name="de Groot N.N."/>
        </authorList>
    </citation>
    <scope>NUCLEOTIDE SEQUENCE [LARGE SCALE GENOMIC DNA]</scope>
    <source>
        <strain evidence="18 19">DSM 46701</strain>
    </source>
</reference>
<gene>
    <name evidence="18" type="ORF">SAMN05444955_11631</name>
</gene>
<comment type="subcellular location">
    <subcellularLocation>
        <location evidence="3 16">Cytoplasm</location>
    </subcellularLocation>
</comment>
<dbReference type="OrthoDB" id="9802824at2"/>
<keyword evidence="11 16" id="KW-0660">Purine salvage</keyword>
<dbReference type="Gene3D" id="3.40.50.2020">
    <property type="match status" value="1"/>
</dbReference>
<evidence type="ECO:0000256" key="13">
    <source>
        <dbReference type="ARBA" id="ARBA00022842"/>
    </source>
</evidence>
<dbReference type="GO" id="GO:0000287">
    <property type="term" value="F:magnesium ion binding"/>
    <property type="evidence" value="ECO:0007669"/>
    <property type="project" value="TreeGrafter"/>
</dbReference>
<evidence type="ECO:0000256" key="11">
    <source>
        <dbReference type="ARBA" id="ARBA00022726"/>
    </source>
</evidence>
<keyword evidence="10 16" id="KW-0479">Metal-binding</keyword>
<dbReference type="InterPro" id="IPR050408">
    <property type="entry name" value="HGPRT"/>
</dbReference>
<dbReference type="AlphaFoldDB" id="A0A1H8I5A1"/>
<dbReference type="GO" id="GO:0000166">
    <property type="term" value="F:nucleotide binding"/>
    <property type="evidence" value="ECO:0007669"/>
    <property type="project" value="UniProtKB-KW"/>
</dbReference>
<name>A0A1H8I5A1_9BACL</name>
<proteinExistence type="inferred from homology"/>
<comment type="similarity">
    <text evidence="6 16">Belongs to the purine/pyrimidine phosphoribosyltransferase family.</text>
</comment>
<evidence type="ECO:0000256" key="10">
    <source>
        <dbReference type="ARBA" id="ARBA00022723"/>
    </source>
</evidence>
<evidence type="ECO:0000259" key="17">
    <source>
        <dbReference type="Pfam" id="PF00156"/>
    </source>
</evidence>
<comment type="pathway">
    <text evidence="5">Purine metabolism; GMP biosynthesis via salvage pathway; GMP from guanine: step 1/1.</text>
</comment>
<evidence type="ECO:0000313" key="18">
    <source>
        <dbReference type="EMBL" id="SEN63679.1"/>
    </source>
</evidence>
<evidence type="ECO:0000256" key="2">
    <source>
        <dbReference type="ARBA" id="ARBA00002049"/>
    </source>
</evidence>
<evidence type="ECO:0000256" key="12">
    <source>
        <dbReference type="ARBA" id="ARBA00022741"/>
    </source>
</evidence>
<dbReference type="GO" id="GO:0005829">
    <property type="term" value="C:cytosol"/>
    <property type="evidence" value="ECO:0007669"/>
    <property type="project" value="TreeGrafter"/>
</dbReference>
<dbReference type="NCBIfam" id="TIGR01203">
    <property type="entry name" value="HGPRTase"/>
    <property type="match status" value="1"/>
</dbReference>
<dbReference type="GO" id="GO:0032264">
    <property type="term" value="P:IMP salvage"/>
    <property type="evidence" value="ECO:0007669"/>
    <property type="project" value="UniProtKB-UniPathway"/>
</dbReference>
<keyword evidence="19" id="KW-1185">Reference proteome</keyword>
<evidence type="ECO:0000256" key="7">
    <source>
        <dbReference type="ARBA" id="ARBA00022490"/>
    </source>
</evidence>
<dbReference type="EC" id="2.4.2.8" evidence="16"/>
<evidence type="ECO:0000256" key="1">
    <source>
        <dbReference type="ARBA" id="ARBA00001946"/>
    </source>
</evidence>
<evidence type="ECO:0000256" key="9">
    <source>
        <dbReference type="ARBA" id="ARBA00022679"/>
    </source>
</evidence>
<evidence type="ECO:0000313" key="19">
    <source>
        <dbReference type="Proteomes" id="UP000199695"/>
    </source>
</evidence>
<dbReference type="InterPro" id="IPR000836">
    <property type="entry name" value="PRTase_dom"/>
</dbReference>
<feature type="domain" description="Phosphoribosyltransferase" evidence="17">
    <location>
        <begin position="14"/>
        <end position="159"/>
    </location>
</feature>
<evidence type="ECO:0000256" key="5">
    <source>
        <dbReference type="ARBA" id="ARBA00004676"/>
    </source>
</evidence>
<comment type="cofactor">
    <cofactor evidence="1 16">
        <name>Mg(2+)</name>
        <dbReference type="ChEBI" id="CHEBI:18420"/>
    </cofactor>
</comment>
<dbReference type="RefSeq" id="WP_089971737.1">
    <property type="nucleotide sequence ID" value="NZ_FOCQ01000016.1"/>
</dbReference>
<evidence type="ECO:0000256" key="3">
    <source>
        <dbReference type="ARBA" id="ARBA00004496"/>
    </source>
</evidence>
<sequence length="179" mass="19928">MHQDMKEILISEAEIAEKVTELGQMISRDYKDLNPLCICVLKGAVPFMADLIRKMEIPVEVDFMAVSSYGSSTKSSGVVRILKDLEASVEGRHVLVVEDIIDSGLTLSYLIAMLKGRKAASVKVATLLDKPARRTVDLKPDYCGFEIPDEFVVGYGLDYAEKYRNLPYIGVLKEEVYSS</sequence>
<evidence type="ECO:0000256" key="15">
    <source>
        <dbReference type="ARBA" id="ARBA00049402"/>
    </source>
</evidence>
<keyword evidence="7 16" id="KW-0963">Cytoplasm</keyword>
<dbReference type="GO" id="GO:0006166">
    <property type="term" value="P:purine ribonucleoside salvage"/>
    <property type="evidence" value="ECO:0007669"/>
    <property type="project" value="UniProtKB-KW"/>
</dbReference>
<dbReference type="InterPro" id="IPR029057">
    <property type="entry name" value="PRTase-like"/>
</dbReference>
<comment type="catalytic activity">
    <reaction evidence="15">
        <text>IMP + diphosphate = hypoxanthine + 5-phospho-alpha-D-ribose 1-diphosphate</text>
        <dbReference type="Rhea" id="RHEA:17973"/>
        <dbReference type="ChEBI" id="CHEBI:17368"/>
        <dbReference type="ChEBI" id="CHEBI:33019"/>
        <dbReference type="ChEBI" id="CHEBI:58017"/>
        <dbReference type="ChEBI" id="CHEBI:58053"/>
        <dbReference type="EC" id="2.4.2.8"/>
    </reaction>
    <physiologicalReaction direction="right-to-left" evidence="15">
        <dbReference type="Rhea" id="RHEA:17975"/>
    </physiologicalReaction>
</comment>
<dbReference type="EMBL" id="FOCQ01000016">
    <property type="protein sequence ID" value="SEN63679.1"/>
    <property type="molecule type" value="Genomic_DNA"/>
</dbReference>
<dbReference type="GO" id="GO:0032263">
    <property type="term" value="P:GMP salvage"/>
    <property type="evidence" value="ECO:0007669"/>
    <property type="project" value="TreeGrafter"/>
</dbReference>
<evidence type="ECO:0000256" key="6">
    <source>
        <dbReference type="ARBA" id="ARBA00008391"/>
    </source>
</evidence>
<evidence type="ECO:0000256" key="8">
    <source>
        <dbReference type="ARBA" id="ARBA00022676"/>
    </source>
</evidence>
<dbReference type="GO" id="GO:0046100">
    <property type="term" value="P:hypoxanthine metabolic process"/>
    <property type="evidence" value="ECO:0007669"/>
    <property type="project" value="TreeGrafter"/>
</dbReference>
<comment type="pathway">
    <text evidence="4 16">Purine metabolism; IMP biosynthesis via salvage pathway; IMP from hypoxanthine: step 1/1.</text>
</comment>
<dbReference type="UniPathway" id="UPA00591">
    <property type="reaction ID" value="UER00648"/>
</dbReference>
<keyword evidence="8 16" id="KW-0328">Glycosyltransferase</keyword>